<proteinExistence type="predicted"/>
<name>A0A5Q0C6J3_9HYPH</name>
<accession>A0A5Q0C6J3</accession>
<dbReference type="AlphaFoldDB" id="A0A5Q0C6J3"/>
<dbReference type="EMBL" id="CP043498">
    <property type="protein sequence ID" value="QFY60905.1"/>
    <property type="molecule type" value="Genomic_DNA"/>
</dbReference>
<sequence>MIPDKEPRYELPRRSFIAGLAALPVVGCADSEVAVVRYRVIATVNVDHKLVQASTVMEARYVRVKHSLSGAGGATRLYGEALIFDLPGGRTFFILPIEHQETNALVSVWETAILRTLGVTSGIGSLSDADLIRLSTASGRLPFQYFGRFPAFISFDDEHDPKSIVEVDPQNLGRKFFGTTFQSLEVEITDQPVTERLRARLPWLNSKQQVFERPPSGLAHLSDPLIGHHITTAHFFGSGSR</sequence>
<evidence type="ECO:0000313" key="1">
    <source>
        <dbReference type="EMBL" id="QFY60905.1"/>
    </source>
</evidence>
<reference evidence="1 2" key="1">
    <citation type="submission" date="2019-08" db="EMBL/GenBank/DDBJ databases">
        <title>Prosopis cineraria nodule microbiome.</title>
        <authorList>
            <person name="Ali R."/>
            <person name="Chaluvadi S.R."/>
            <person name="Wang X."/>
        </authorList>
    </citation>
    <scope>NUCLEOTIDE SEQUENCE [LARGE SCALE GENOMIC DNA]</scope>
    <source>
        <strain evidence="1 2">BG7</strain>
    </source>
</reference>
<gene>
    <name evidence="1" type="ORF">FZ934_11050</name>
</gene>
<keyword evidence="2" id="KW-1185">Reference proteome</keyword>
<organism evidence="1 2">
    <name type="scientific">Rhizobium grahamii</name>
    <dbReference type="NCBI Taxonomy" id="1120045"/>
    <lineage>
        <taxon>Bacteria</taxon>
        <taxon>Pseudomonadati</taxon>
        <taxon>Pseudomonadota</taxon>
        <taxon>Alphaproteobacteria</taxon>
        <taxon>Hyphomicrobiales</taxon>
        <taxon>Rhizobiaceae</taxon>
        <taxon>Rhizobium/Agrobacterium group</taxon>
        <taxon>Rhizobium</taxon>
    </lineage>
</organism>
<dbReference type="KEGG" id="rgr:FZ934_11050"/>
<dbReference type="RefSeq" id="WP_153271098.1">
    <property type="nucleotide sequence ID" value="NZ_CP043498.1"/>
</dbReference>
<dbReference type="OrthoDB" id="7428686at2"/>
<evidence type="ECO:0000313" key="2">
    <source>
        <dbReference type="Proteomes" id="UP000326881"/>
    </source>
</evidence>
<dbReference type="Proteomes" id="UP000326881">
    <property type="component" value="Chromosome"/>
</dbReference>
<protein>
    <submittedName>
        <fullName evidence="1">Uncharacterized protein</fullName>
    </submittedName>
</protein>